<dbReference type="Proteomes" id="UP001431313">
    <property type="component" value="Unassembled WGS sequence"/>
</dbReference>
<name>A0ABT2CIS9_9ACTN</name>
<accession>A0ABT2CIS9</accession>
<evidence type="ECO:0000313" key="2">
    <source>
        <dbReference type="EMBL" id="MCS0637313.1"/>
    </source>
</evidence>
<organism evidence="2 3">
    <name type="scientific">Streptomyces pyxinae</name>
    <dbReference type="NCBI Taxonomy" id="2970734"/>
    <lineage>
        <taxon>Bacteria</taxon>
        <taxon>Bacillati</taxon>
        <taxon>Actinomycetota</taxon>
        <taxon>Actinomycetes</taxon>
        <taxon>Kitasatosporales</taxon>
        <taxon>Streptomycetaceae</taxon>
        <taxon>Streptomyces</taxon>
    </lineage>
</organism>
<comment type="caution">
    <text evidence="2">The sequence shown here is derived from an EMBL/GenBank/DDBJ whole genome shotgun (WGS) entry which is preliminary data.</text>
</comment>
<dbReference type="InterPro" id="IPR036379">
    <property type="entry name" value="A-amylase_inhib_sf"/>
</dbReference>
<keyword evidence="1" id="KW-0732">Signal</keyword>
<sequence>MLLMKNKVAVVGAGVVLAFSSVIATGSAASAAPAGESAATSAPASCVKIKKYTNDQGYRSFEVTNKCTETKRVRAIFKRAYDSSCVAIAPDKVKNFVPNVPIADWDRVVSC</sequence>
<keyword evidence="3" id="KW-1185">Reference proteome</keyword>
<dbReference type="SUPFAM" id="SSF49498">
    <property type="entry name" value="alpha-Amylase inhibitor tendamistat"/>
    <property type="match status" value="1"/>
</dbReference>
<dbReference type="EMBL" id="JANUGQ010000013">
    <property type="protein sequence ID" value="MCS0637313.1"/>
    <property type="molecule type" value="Genomic_DNA"/>
</dbReference>
<reference evidence="2" key="1">
    <citation type="submission" date="2022-08" db="EMBL/GenBank/DDBJ databases">
        <authorList>
            <person name="Somphong A."/>
            <person name="Phongsopitanun W."/>
        </authorList>
    </citation>
    <scope>NUCLEOTIDE SEQUENCE</scope>
    <source>
        <strain evidence="2">LP05-1</strain>
    </source>
</reference>
<evidence type="ECO:0000313" key="3">
    <source>
        <dbReference type="Proteomes" id="UP001431313"/>
    </source>
</evidence>
<protein>
    <submittedName>
        <fullName evidence="2">Uncharacterized protein</fullName>
    </submittedName>
</protein>
<dbReference type="RefSeq" id="WP_258788565.1">
    <property type="nucleotide sequence ID" value="NZ_JANUGQ010000013.1"/>
</dbReference>
<proteinExistence type="predicted"/>
<gene>
    <name evidence="2" type="ORF">NX801_16905</name>
</gene>
<feature type="chain" id="PRO_5045170307" evidence="1">
    <location>
        <begin position="25"/>
        <end position="111"/>
    </location>
</feature>
<evidence type="ECO:0000256" key="1">
    <source>
        <dbReference type="SAM" id="SignalP"/>
    </source>
</evidence>
<dbReference type="Gene3D" id="2.60.40.20">
    <property type="entry name" value="Alpha-amylase inhibitor"/>
    <property type="match status" value="1"/>
</dbReference>
<feature type="signal peptide" evidence="1">
    <location>
        <begin position="1"/>
        <end position="24"/>
    </location>
</feature>